<dbReference type="InterPro" id="IPR000719">
    <property type="entry name" value="Prot_kinase_dom"/>
</dbReference>
<evidence type="ECO:0000256" key="7">
    <source>
        <dbReference type="SAM" id="MobiDB-lite"/>
    </source>
</evidence>
<evidence type="ECO:0000256" key="4">
    <source>
        <dbReference type="ARBA" id="ARBA00022840"/>
    </source>
</evidence>
<sequence length="1172" mass="127124">MHHTLAPAHTCPPSSAPHSQPRTTVTPLRQSSSQTCRPSTSSLPRSHKRAKSTRQSLGGRPKREASIPMLSQQLSTFSLRQDVLSEMLAQETPPTITSPFKYASHTTSASLTTPYTSTFKHHPSAEHMPAKSKSAGPKFVTQNSKGRHIEDISPTRPASEDHLADWDVSHPSSDEPDLEWLQSGEWLPPLQSKESNAQDCLQGSLQHCRDRDCSVSSMEFSGSDTSSVSLLSLARSSLEQQTRPDIVQWDENPAEIDGEQAGHSGFDARSGSSALHLPIKLNSSPSISPFITSDCHKPPNDTPPGPFDNQADFPMDSPSVFSTRSSQHARSDSRSTILPRLLLSKKSTATLREQNERSKVLGHMEDEEMMSDVEDIPSPKSPSRPKSFWDRAKFKTSRNRFDGNGFGATFGLGIELGPRRIPSVEDHNENNGLSVSLASDSSGDADLSPSRSLLANRRSSSTFAHDPANDNAPEVGPRFEAPTRPTMPRRMPTVGSILQRIPRTSSPAIPTLNSLRGKGRPPMRRGTTEPTEKPKPTLLMADAALSTPHALPFADVKPSPSVFASAGLVKKKSRFSGAEIPKFGSEPLANVKRTQSAAQYGMQPAPGPGSMQPPSPVSPIQSMSAPSIPLKGTGFMTAGSSNAHFAQQAQKTRGLRKKRSSMFKAGSSISSMEMIRGNSRGSISGVSLSPVTPTKHDGAPKVYGLTTPSPIRAPVVYPFASSNPVDLDLFSTPPSNRLNRPGALDAPIAERYRSMLAGSPNATMEAQRKPVIRASNPMLAASFKSAAQITTPARGHTSQGLSMFVGRPKLGGEGITRLETDFALVENLGNGAFSQVWKVREKKTGKVFAVKAGKPYTGAKNRLRQLEEIAILRELSLDPHPNVIQYIDSWESHSRLYILTILVDCGDLSTFLSLLSDHGGIREARVWKSLVELAEGIDHIHKHHFLHLDVKPSNILINSAGGLVVADLGMAVICGDGPDGHMLGGMSPALPERDEKGGFVWDQVETPMDDGKKSLAMVPSPIMDREVEGDREYLCPEALSEAEMIGKGADVFSLGILLLESALNVVLPSNGDAWVQLRNDDFSDLNGIYIPRPHSASSPNLNPPSDDPNMPVLSDDILTVIKGMMRSNPDRRWSLGDVWRHPVVKRVRASERGKALVEESDEWLKKVLGEEL</sequence>
<dbReference type="Gene3D" id="3.30.200.20">
    <property type="entry name" value="Phosphorylase Kinase, domain 1"/>
    <property type="match status" value="1"/>
</dbReference>
<keyword evidence="1" id="KW-0808">Transferase</keyword>
<dbReference type="SUPFAM" id="SSF56112">
    <property type="entry name" value="Protein kinase-like (PK-like)"/>
    <property type="match status" value="1"/>
</dbReference>
<gene>
    <name evidence="9" type="ORF">C361_04930</name>
</gene>
<dbReference type="SMART" id="SM00220">
    <property type="entry name" value="S_TKc"/>
    <property type="match status" value="1"/>
</dbReference>
<feature type="compositionally biased region" description="Basic and acidic residues" evidence="7">
    <location>
        <begin position="353"/>
        <end position="364"/>
    </location>
</feature>
<comment type="caution">
    <text evidence="9">The sequence shown here is derived from an EMBL/GenBank/DDBJ whole genome shotgun (WGS) entry which is preliminary data.</text>
</comment>
<dbReference type="AlphaFoldDB" id="A0A854Q9D6"/>
<feature type="compositionally biased region" description="Low complexity" evidence="7">
    <location>
        <begin position="29"/>
        <end position="42"/>
    </location>
</feature>
<dbReference type="EMBL" id="AMKT01000067">
    <property type="protein sequence ID" value="OXG16560.1"/>
    <property type="molecule type" value="Genomic_DNA"/>
</dbReference>
<dbReference type="GO" id="GO:0005634">
    <property type="term" value="C:nucleus"/>
    <property type="evidence" value="ECO:0007669"/>
    <property type="project" value="TreeGrafter"/>
</dbReference>
<dbReference type="PANTHER" id="PTHR11042:SF189">
    <property type="entry name" value="PROTEIN KINASE DOMAIN-CONTAINING PROTEIN"/>
    <property type="match status" value="1"/>
</dbReference>
<keyword evidence="3 9" id="KW-0418">Kinase</keyword>
<feature type="compositionally biased region" description="Polar residues" evidence="7">
    <location>
        <begin position="505"/>
        <end position="514"/>
    </location>
</feature>
<dbReference type="Proteomes" id="UP000199727">
    <property type="component" value="Unassembled WGS sequence"/>
</dbReference>
<dbReference type="OrthoDB" id="5337378at2759"/>
<feature type="compositionally biased region" description="Polar residues" evidence="7">
    <location>
        <begin position="12"/>
        <end position="28"/>
    </location>
</feature>
<feature type="compositionally biased region" description="Polar residues" evidence="7">
    <location>
        <begin position="319"/>
        <end position="328"/>
    </location>
</feature>
<feature type="compositionally biased region" description="Acidic residues" evidence="7">
    <location>
        <begin position="365"/>
        <end position="375"/>
    </location>
</feature>
<dbReference type="GO" id="GO:0004672">
    <property type="term" value="F:protein kinase activity"/>
    <property type="evidence" value="ECO:0007669"/>
    <property type="project" value="InterPro"/>
</dbReference>
<protein>
    <submittedName>
        <fullName evidence="9">Other/WEE protein kinase</fullName>
    </submittedName>
</protein>
<feature type="region of interest" description="Disordered" evidence="7">
    <location>
        <begin position="1"/>
        <end position="68"/>
    </location>
</feature>
<feature type="domain" description="Protein kinase" evidence="8">
    <location>
        <begin position="822"/>
        <end position="1144"/>
    </location>
</feature>
<reference evidence="9 10" key="1">
    <citation type="submission" date="2017-06" db="EMBL/GenBank/DDBJ databases">
        <title>Global population genomics of the pathogenic fungus Cryptococcus neoformans var. grubii.</title>
        <authorList>
            <person name="Cuomo C."/>
            <person name="Litvintseva A."/>
            <person name="Chen Y."/>
            <person name="Young S."/>
            <person name="Zeng Q."/>
            <person name="Chapman S."/>
            <person name="Gujja S."/>
            <person name="Saif S."/>
            <person name="Birren B."/>
        </authorList>
    </citation>
    <scope>NUCLEOTIDE SEQUENCE [LARGE SCALE GENOMIC DNA]</scope>
    <source>
        <strain evidence="9 10">Tu259-1</strain>
    </source>
</reference>
<dbReference type="InterPro" id="IPR050339">
    <property type="entry name" value="CC_SR_Kinase"/>
</dbReference>
<feature type="compositionally biased region" description="Basic and acidic residues" evidence="7">
    <location>
        <begin position="147"/>
        <end position="168"/>
    </location>
</feature>
<keyword evidence="2 6" id="KW-0547">Nucleotide-binding</keyword>
<dbReference type="PROSITE" id="PS50011">
    <property type="entry name" value="PROTEIN_KINASE_DOM"/>
    <property type="match status" value="1"/>
</dbReference>
<dbReference type="GO" id="GO:0005524">
    <property type="term" value="F:ATP binding"/>
    <property type="evidence" value="ECO:0007669"/>
    <property type="project" value="UniProtKB-UniRule"/>
</dbReference>
<dbReference type="Gene3D" id="1.10.510.10">
    <property type="entry name" value="Transferase(Phosphotransferase) domain 1"/>
    <property type="match status" value="1"/>
</dbReference>
<proteinExistence type="inferred from homology"/>
<evidence type="ECO:0000259" key="8">
    <source>
        <dbReference type="PROSITE" id="PS50011"/>
    </source>
</evidence>
<dbReference type="InterPro" id="IPR011009">
    <property type="entry name" value="Kinase-like_dom_sf"/>
</dbReference>
<evidence type="ECO:0000256" key="3">
    <source>
        <dbReference type="ARBA" id="ARBA00022777"/>
    </source>
</evidence>
<feature type="compositionally biased region" description="Low complexity" evidence="7">
    <location>
        <begin position="432"/>
        <end position="461"/>
    </location>
</feature>
<evidence type="ECO:0000256" key="2">
    <source>
        <dbReference type="ARBA" id="ARBA00022741"/>
    </source>
</evidence>
<name>A0A854Q9D6_CRYNE</name>
<evidence type="ECO:0000313" key="9">
    <source>
        <dbReference type="EMBL" id="OXG16560.1"/>
    </source>
</evidence>
<dbReference type="Pfam" id="PF00069">
    <property type="entry name" value="Pkinase"/>
    <property type="match status" value="2"/>
</dbReference>
<feature type="region of interest" description="Disordered" evidence="7">
    <location>
        <begin position="288"/>
        <end position="335"/>
    </location>
</feature>
<dbReference type="PROSITE" id="PS00108">
    <property type="entry name" value="PROTEIN_KINASE_ST"/>
    <property type="match status" value="1"/>
</dbReference>
<dbReference type="CDD" id="cd14052">
    <property type="entry name" value="PTKc_Wee1_fungi"/>
    <property type="match status" value="1"/>
</dbReference>
<accession>A0A854Q9D6</accession>
<evidence type="ECO:0000256" key="5">
    <source>
        <dbReference type="ARBA" id="ARBA00037982"/>
    </source>
</evidence>
<comment type="similarity">
    <text evidence="5">Belongs to the protein kinase superfamily. Ser/Thr protein kinase family. GCN2 subfamily.</text>
</comment>
<feature type="region of interest" description="Disordered" evidence="7">
    <location>
        <begin position="421"/>
        <end position="490"/>
    </location>
</feature>
<feature type="region of interest" description="Disordered" evidence="7">
    <location>
        <begin position="598"/>
        <end position="633"/>
    </location>
</feature>
<evidence type="ECO:0000313" key="10">
    <source>
        <dbReference type="Proteomes" id="UP000199727"/>
    </source>
</evidence>
<keyword evidence="4 6" id="KW-0067">ATP-binding</keyword>
<feature type="region of interest" description="Disordered" evidence="7">
    <location>
        <begin position="644"/>
        <end position="663"/>
    </location>
</feature>
<organism evidence="9 10">
    <name type="scientific">Cryptococcus neoformans Tu259-1</name>
    <dbReference type="NCBI Taxonomy" id="1230072"/>
    <lineage>
        <taxon>Eukaryota</taxon>
        <taxon>Fungi</taxon>
        <taxon>Dikarya</taxon>
        <taxon>Basidiomycota</taxon>
        <taxon>Agaricomycotina</taxon>
        <taxon>Tremellomycetes</taxon>
        <taxon>Tremellales</taxon>
        <taxon>Cryptococcaceae</taxon>
        <taxon>Cryptococcus</taxon>
        <taxon>Cryptococcus neoformans species complex</taxon>
    </lineage>
</organism>
<dbReference type="PANTHER" id="PTHR11042">
    <property type="entry name" value="EUKARYOTIC TRANSLATION INITIATION FACTOR 2-ALPHA KINASE EIF2-ALPHA KINASE -RELATED"/>
    <property type="match status" value="1"/>
</dbReference>
<feature type="compositionally biased region" description="Pro residues" evidence="7">
    <location>
        <begin position="605"/>
        <end position="617"/>
    </location>
</feature>
<dbReference type="InterPro" id="IPR017441">
    <property type="entry name" value="Protein_kinase_ATP_BS"/>
</dbReference>
<feature type="binding site" evidence="6">
    <location>
        <position position="851"/>
    </location>
    <ligand>
        <name>ATP</name>
        <dbReference type="ChEBI" id="CHEBI:30616"/>
    </ligand>
</feature>
<feature type="region of interest" description="Disordered" evidence="7">
    <location>
        <begin position="348"/>
        <end position="389"/>
    </location>
</feature>
<feature type="region of interest" description="Disordered" evidence="7">
    <location>
        <begin position="113"/>
        <end position="179"/>
    </location>
</feature>
<dbReference type="InterPro" id="IPR008271">
    <property type="entry name" value="Ser/Thr_kinase_AS"/>
</dbReference>
<dbReference type="GO" id="GO:0005737">
    <property type="term" value="C:cytoplasm"/>
    <property type="evidence" value="ECO:0007669"/>
    <property type="project" value="TreeGrafter"/>
</dbReference>
<evidence type="ECO:0000256" key="6">
    <source>
        <dbReference type="PROSITE-ProRule" id="PRU10141"/>
    </source>
</evidence>
<evidence type="ECO:0000256" key="1">
    <source>
        <dbReference type="ARBA" id="ARBA00022679"/>
    </source>
</evidence>
<feature type="region of interest" description="Disordered" evidence="7">
    <location>
        <begin position="505"/>
        <end position="534"/>
    </location>
</feature>
<dbReference type="PROSITE" id="PS00107">
    <property type="entry name" value="PROTEIN_KINASE_ATP"/>
    <property type="match status" value="1"/>
</dbReference>